<dbReference type="EMBL" id="JANKHO010000470">
    <property type="protein sequence ID" value="KAJ3509527.1"/>
    <property type="molecule type" value="Genomic_DNA"/>
</dbReference>
<dbReference type="OrthoDB" id="416344at2759"/>
<dbReference type="InterPro" id="IPR001790">
    <property type="entry name" value="Ribosomal_uL10"/>
</dbReference>
<dbReference type="PANTHER" id="PTHR42776">
    <property type="entry name" value="SERINE PEPTIDASE S9 FAMILY MEMBER"/>
    <property type="match status" value="1"/>
</dbReference>
<dbReference type="SUPFAM" id="SSF53474">
    <property type="entry name" value="alpha/beta-Hydrolases"/>
    <property type="match status" value="1"/>
</dbReference>
<feature type="domain" description="Peptidase S9 prolyl oligopeptidase catalytic" evidence="14">
    <location>
        <begin position="826"/>
        <end position="1039"/>
    </location>
</feature>
<dbReference type="GO" id="GO:0000027">
    <property type="term" value="P:ribosomal large subunit assembly"/>
    <property type="evidence" value="ECO:0007669"/>
    <property type="project" value="InterPro"/>
</dbReference>
<comment type="similarity">
    <text evidence="5">Belongs to the peptidase S9C family.</text>
</comment>
<evidence type="ECO:0000256" key="12">
    <source>
        <dbReference type="ARBA" id="ARBA00032578"/>
    </source>
</evidence>
<dbReference type="InterPro" id="IPR040637">
    <property type="entry name" value="Ribosomal_uL10-like_insert"/>
</dbReference>
<gene>
    <name evidence="16" type="ORF">NLJ89_g5181</name>
</gene>
<name>A0A9W8K1A7_9AGAR</name>
<dbReference type="GO" id="GO:0006508">
    <property type="term" value="P:proteolysis"/>
    <property type="evidence" value="ECO:0007669"/>
    <property type="project" value="UniProtKB-KW"/>
</dbReference>
<keyword evidence="10" id="KW-0378">Hydrolase</keyword>
<dbReference type="FunFam" id="3.90.105.20:FF:000003">
    <property type="entry name" value="Ribosome assembly factor mrt4"/>
    <property type="match status" value="1"/>
</dbReference>
<comment type="similarity">
    <text evidence="4">Belongs to the universal ribosomal protein uL10 family.</text>
</comment>
<dbReference type="Proteomes" id="UP001148786">
    <property type="component" value="Unassembled WGS sequence"/>
</dbReference>
<evidence type="ECO:0000256" key="7">
    <source>
        <dbReference type="ARBA" id="ARBA00022490"/>
    </source>
</evidence>
<dbReference type="GO" id="GO:0005737">
    <property type="term" value="C:cytoplasm"/>
    <property type="evidence" value="ECO:0007669"/>
    <property type="project" value="UniProtKB-SubCell"/>
</dbReference>
<evidence type="ECO:0000313" key="17">
    <source>
        <dbReference type="Proteomes" id="UP001148786"/>
    </source>
</evidence>
<dbReference type="SUPFAM" id="SSF160369">
    <property type="entry name" value="Ribosomal protein L10-like"/>
    <property type="match status" value="1"/>
</dbReference>
<dbReference type="AlphaFoldDB" id="A0A9W8K1A7"/>
<accession>A0A9W8K1A7</accession>
<evidence type="ECO:0000256" key="2">
    <source>
        <dbReference type="ARBA" id="ARBA00004496"/>
    </source>
</evidence>
<keyword evidence="11" id="KW-0539">Nucleus</keyword>
<evidence type="ECO:0000259" key="14">
    <source>
        <dbReference type="Pfam" id="PF00326"/>
    </source>
</evidence>
<comment type="subcellular location">
    <subcellularLocation>
        <location evidence="2">Cytoplasm</location>
    </subcellularLocation>
    <subcellularLocation>
        <location evidence="3">Nucleus</location>
        <location evidence="3">Nucleolus</location>
    </subcellularLocation>
</comment>
<dbReference type="GO" id="GO:0005730">
    <property type="term" value="C:nucleolus"/>
    <property type="evidence" value="ECO:0007669"/>
    <property type="project" value="UniProtKB-SubCell"/>
</dbReference>
<proteinExistence type="inferred from homology"/>
<comment type="caution">
    <text evidence="16">The sequence shown here is derived from an EMBL/GenBank/DDBJ whole genome shotgun (WGS) entry which is preliminary data.</text>
</comment>
<protein>
    <recommendedName>
        <fullName evidence="13">Dipeptidyl-peptidase V</fullName>
    </recommendedName>
    <alternativeName>
        <fullName evidence="12">mRNA turnover protein 4</fullName>
    </alternativeName>
</protein>
<comment type="subunit">
    <text evidence="6">Associates with the pre-60S ribosomal particle.</text>
</comment>
<evidence type="ECO:0000256" key="9">
    <source>
        <dbReference type="ARBA" id="ARBA00022729"/>
    </source>
</evidence>
<dbReference type="InterPro" id="IPR043164">
    <property type="entry name" value="Ribosomal_uL10-like_insert_sf"/>
</dbReference>
<evidence type="ECO:0000256" key="5">
    <source>
        <dbReference type="ARBA" id="ARBA00010040"/>
    </source>
</evidence>
<keyword evidence="8" id="KW-0645">Protease</keyword>
<evidence type="ECO:0000256" key="10">
    <source>
        <dbReference type="ARBA" id="ARBA00022801"/>
    </source>
</evidence>
<evidence type="ECO:0000256" key="4">
    <source>
        <dbReference type="ARBA" id="ARBA00008889"/>
    </source>
</evidence>
<dbReference type="InterPro" id="IPR029058">
    <property type="entry name" value="AB_hydrolase_fold"/>
</dbReference>
<evidence type="ECO:0000259" key="15">
    <source>
        <dbReference type="Pfam" id="PF17777"/>
    </source>
</evidence>
<evidence type="ECO:0000313" key="16">
    <source>
        <dbReference type="EMBL" id="KAJ3509527.1"/>
    </source>
</evidence>
<dbReference type="InterPro" id="IPR043141">
    <property type="entry name" value="Ribosomal_uL10-like_sf"/>
</dbReference>
<dbReference type="Pfam" id="PF00326">
    <property type="entry name" value="Peptidase_S9"/>
    <property type="match status" value="1"/>
</dbReference>
<feature type="domain" description="Large ribosomal subunit protein uL10-like insertion" evidence="15">
    <location>
        <begin position="126"/>
        <end position="204"/>
    </location>
</feature>
<dbReference type="SUPFAM" id="SSF82171">
    <property type="entry name" value="DPP6 N-terminal domain-like"/>
    <property type="match status" value="1"/>
</dbReference>
<dbReference type="InterPro" id="IPR001375">
    <property type="entry name" value="Peptidase_S9_cat"/>
</dbReference>
<evidence type="ECO:0000256" key="11">
    <source>
        <dbReference type="ARBA" id="ARBA00023242"/>
    </source>
</evidence>
<dbReference type="GO" id="GO:0030684">
    <property type="term" value="C:preribosome"/>
    <property type="evidence" value="ECO:0007669"/>
    <property type="project" value="UniProtKB-ARBA"/>
</dbReference>
<evidence type="ECO:0000256" key="6">
    <source>
        <dbReference type="ARBA" id="ARBA00011117"/>
    </source>
</evidence>
<organism evidence="16 17">
    <name type="scientific">Agrocybe chaxingu</name>
    <dbReference type="NCBI Taxonomy" id="84603"/>
    <lineage>
        <taxon>Eukaryota</taxon>
        <taxon>Fungi</taxon>
        <taxon>Dikarya</taxon>
        <taxon>Basidiomycota</taxon>
        <taxon>Agaricomycotina</taxon>
        <taxon>Agaricomycetes</taxon>
        <taxon>Agaricomycetidae</taxon>
        <taxon>Agaricales</taxon>
        <taxon>Agaricineae</taxon>
        <taxon>Strophariaceae</taxon>
        <taxon>Agrocybe</taxon>
    </lineage>
</organism>
<dbReference type="PANTHER" id="PTHR42776:SF13">
    <property type="entry name" value="DIPEPTIDYL-PEPTIDASE 5"/>
    <property type="match status" value="1"/>
</dbReference>
<reference evidence="16" key="1">
    <citation type="submission" date="2022-07" db="EMBL/GenBank/DDBJ databases">
        <title>Genome Sequence of Agrocybe chaxingu.</title>
        <authorList>
            <person name="Buettner E."/>
        </authorList>
    </citation>
    <scope>NUCLEOTIDE SEQUENCE</scope>
    <source>
        <strain evidence="16">MP-N11</strain>
    </source>
</reference>
<dbReference type="InterPro" id="IPR033867">
    <property type="entry name" value="Mrt4"/>
</dbReference>
<dbReference type="CDD" id="cd05796">
    <property type="entry name" value="Ribosomal_P0_like"/>
    <property type="match status" value="1"/>
</dbReference>
<dbReference type="Pfam" id="PF17777">
    <property type="entry name" value="RL10P_insert"/>
    <property type="match status" value="1"/>
</dbReference>
<evidence type="ECO:0000256" key="1">
    <source>
        <dbReference type="ARBA" id="ARBA00004046"/>
    </source>
</evidence>
<dbReference type="FunFam" id="3.40.50.1820:FF:000028">
    <property type="entry name" value="S9 family peptidase"/>
    <property type="match status" value="1"/>
</dbReference>
<dbReference type="FunFam" id="3.30.70.1730:FF:000005">
    <property type="entry name" value="Ribosome assembly factor mrt4"/>
    <property type="match status" value="1"/>
</dbReference>
<dbReference type="Gene3D" id="3.30.70.1730">
    <property type="match status" value="1"/>
</dbReference>
<sequence length="1042" mass="115944">MPKSKRSKLVSLTKVSKKTREHKNALMNEIQSGSEKWRYCWLFEVGSMRNAHLKTVRKLWKDSARIFFGKGGVMAKALGTTPEEEHRLGLAKLATQIKGQVGLMFTDTEPQEVIEWFADFQQPDFARAGNTATRTVILPAGPVMRHHSDPPEPFPHNEDPQLRKLGLSTSMVKGVPTLNAPHKLCDKGKTLTSEQAQLLKLTGVKMVTFRVGLLSRWDSATGEVVQIEGGGLSEEDKGQGDEAEAEDAEMSIRIGFLTSPQHPRGQQTAIEQLNTCGSTHRGTVFGDLMRFPFAFLGLSAQIPIQSHSSSPTISKMASQHADFKFKEGGDVFSPKDLIQLGRPGAAIANPTGDLALVPFSKYSIEEKKNSKSVYIVSLDTSGKSINIPFDKGGDTFWVAPRTFAQVVEGDEDSEIYAYDLSLEATVDGSNYISKSYAEPVLLGTIPGKTASNFRFNAQTGNLVFSAYVYPDGNLTTVKEQDKEWEERGNTALVYDTTYVRHWDTWQSKKGPQLFSTKLVQEDGKWNLAGDFKSPLRGTKHYSPVEPFGGTDDFDVSDTHIVYTSKDPDLPEAWHTKQNVYVVPIGADEKPVELTSGKQGAIHSPVFSNKGDKVAWLELDKDGYESDRAKIVIYDLEKQVRFTVTQPWDRSPDSLAFSKDDTVLYLTAGDEAKVKVHALPVSPTPSRSSTHPKLDARYSIPIALTHEKAASGLQVLPGGKILFSQSSFTSPNDAFVATGLDAFEAALVAGDKNASASIEITRITNFSEEDLKDKVLSEGENFWFKGAHHKNVQGWALKPKGWKAGEKKWPVVLLIHGGPQGAWEDQWSNRWNPNVFAQQGYFVILINPTGSTTFGQEFTDAIKEDWGGKPFVDMINGWKHALKEYPEIDPDRAVAAGASWGGYAINWIQGHPEFGFNFKALVSHDGVFDSTYNGYSTDELFFFNHEWGGRPWEHKSKALSTLYSPANFVHKWSTPQLLIHGSKDYRLPETESIGAFHALQQLGIPSRLVIFPDENHWVLNHGNSLKWHYEVFRWFDQFVGEKN</sequence>
<dbReference type="Gene3D" id="3.90.105.20">
    <property type="match status" value="1"/>
</dbReference>
<dbReference type="Pfam" id="PF00466">
    <property type="entry name" value="Ribosomal_L10"/>
    <property type="match status" value="1"/>
</dbReference>
<keyword evidence="17" id="KW-1185">Reference proteome</keyword>
<keyword evidence="9" id="KW-0732">Signal</keyword>
<comment type="function">
    <text evidence="1">Component of the ribosome assembly machinery. Nuclear paralog of the ribosomal protein P0, it binds pre-60S subunits at an early stage of assembly in the nucleolus, and is replaced by P0 in cytoplasmic pre-60S subunits and mature 80S ribosomes.</text>
</comment>
<keyword evidence="7" id="KW-0963">Cytoplasm</keyword>
<evidence type="ECO:0000256" key="3">
    <source>
        <dbReference type="ARBA" id="ARBA00004604"/>
    </source>
</evidence>
<evidence type="ECO:0000256" key="13">
    <source>
        <dbReference type="ARBA" id="ARBA00032829"/>
    </source>
</evidence>
<dbReference type="GO" id="GO:0004252">
    <property type="term" value="F:serine-type endopeptidase activity"/>
    <property type="evidence" value="ECO:0007669"/>
    <property type="project" value="TreeGrafter"/>
</dbReference>
<evidence type="ECO:0000256" key="8">
    <source>
        <dbReference type="ARBA" id="ARBA00022670"/>
    </source>
</evidence>
<dbReference type="Gene3D" id="3.40.50.1820">
    <property type="entry name" value="alpha/beta hydrolase"/>
    <property type="match status" value="1"/>
</dbReference>